<sequence>MTVITDYIEEADAKQQPQLTAMYQILKSLLPEATETLSYGMPAFHQQKDIVYFAAMKNHLGFYPTNTPIAAFEDELDGRYNYSKGAVQFDYNKPLPAELIAKMVRFKLNELQS</sequence>
<evidence type="ECO:0000259" key="1">
    <source>
        <dbReference type="Pfam" id="PF08818"/>
    </source>
</evidence>
<gene>
    <name evidence="2" type="ORF">K8U88_00940</name>
</gene>
<dbReference type="SUPFAM" id="SSF159888">
    <property type="entry name" value="YdhG-like"/>
    <property type="match status" value="1"/>
</dbReference>
<dbReference type="Proteomes" id="UP000721920">
    <property type="component" value="Unassembled WGS sequence"/>
</dbReference>
<dbReference type="Pfam" id="PF08818">
    <property type="entry name" value="DUF1801"/>
    <property type="match status" value="1"/>
</dbReference>
<comment type="caution">
    <text evidence="2">The sequence shown here is derived from an EMBL/GenBank/DDBJ whole genome shotgun (WGS) entry which is preliminary data.</text>
</comment>
<proteinExistence type="predicted"/>
<accession>A0A921JVF9</accession>
<evidence type="ECO:0000313" key="2">
    <source>
        <dbReference type="EMBL" id="HJE86126.1"/>
    </source>
</evidence>
<dbReference type="EMBL" id="DYXN01000013">
    <property type="protein sequence ID" value="HJE86126.1"/>
    <property type="molecule type" value="Genomic_DNA"/>
</dbReference>
<organism evidence="2 3">
    <name type="scientific">Levilactobacillus hammesii</name>
    <dbReference type="NCBI Taxonomy" id="267633"/>
    <lineage>
        <taxon>Bacteria</taxon>
        <taxon>Bacillati</taxon>
        <taxon>Bacillota</taxon>
        <taxon>Bacilli</taxon>
        <taxon>Lactobacillales</taxon>
        <taxon>Lactobacillaceae</taxon>
        <taxon>Levilactobacillus</taxon>
    </lineage>
</organism>
<reference evidence="2" key="2">
    <citation type="submission" date="2021-09" db="EMBL/GenBank/DDBJ databases">
        <authorList>
            <person name="Gilroy R."/>
        </authorList>
    </citation>
    <scope>NUCLEOTIDE SEQUENCE</scope>
    <source>
        <strain evidence="2">CHK173-2145</strain>
    </source>
</reference>
<evidence type="ECO:0000313" key="3">
    <source>
        <dbReference type="Proteomes" id="UP000721920"/>
    </source>
</evidence>
<dbReference type="AlphaFoldDB" id="A0A921JVF9"/>
<dbReference type="Gene3D" id="3.90.1150.200">
    <property type="match status" value="1"/>
</dbReference>
<reference evidence="2" key="1">
    <citation type="journal article" date="2021" name="PeerJ">
        <title>Extensive microbial diversity within the chicken gut microbiome revealed by metagenomics and culture.</title>
        <authorList>
            <person name="Gilroy R."/>
            <person name="Ravi A."/>
            <person name="Getino M."/>
            <person name="Pursley I."/>
            <person name="Horton D.L."/>
            <person name="Alikhan N.F."/>
            <person name="Baker D."/>
            <person name="Gharbi K."/>
            <person name="Hall N."/>
            <person name="Watson M."/>
            <person name="Adriaenssens E.M."/>
            <person name="Foster-Nyarko E."/>
            <person name="Jarju S."/>
            <person name="Secka A."/>
            <person name="Antonio M."/>
            <person name="Oren A."/>
            <person name="Chaudhuri R.R."/>
            <person name="La Ragione R."/>
            <person name="Hildebrand F."/>
            <person name="Pallen M.J."/>
        </authorList>
    </citation>
    <scope>NUCLEOTIDE SEQUENCE</scope>
    <source>
        <strain evidence="2">CHK173-2145</strain>
    </source>
</reference>
<name>A0A921JVF9_9LACO</name>
<feature type="domain" description="YdhG-like" evidence="1">
    <location>
        <begin position="16"/>
        <end position="106"/>
    </location>
</feature>
<dbReference type="InterPro" id="IPR014922">
    <property type="entry name" value="YdhG-like"/>
</dbReference>
<protein>
    <submittedName>
        <fullName evidence="2">DUF1801 domain-containing protein</fullName>
    </submittedName>
</protein>